<dbReference type="InterPro" id="IPR000700">
    <property type="entry name" value="PAS-assoc_C"/>
</dbReference>
<dbReference type="PROSITE" id="PS50113">
    <property type="entry name" value="PAC"/>
    <property type="match status" value="1"/>
</dbReference>
<dbReference type="GO" id="GO:0004673">
    <property type="term" value="F:protein histidine kinase activity"/>
    <property type="evidence" value="ECO:0007669"/>
    <property type="project" value="UniProtKB-EC"/>
</dbReference>
<proteinExistence type="predicted"/>
<dbReference type="Pfam" id="PF08447">
    <property type="entry name" value="PAS_3"/>
    <property type="match status" value="1"/>
</dbReference>
<evidence type="ECO:0000256" key="4">
    <source>
        <dbReference type="ARBA" id="ARBA00022679"/>
    </source>
</evidence>
<dbReference type="InterPro" id="IPR035965">
    <property type="entry name" value="PAS-like_dom_sf"/>
</dbReference>
<sequence length="922" mass="106414">MKRDKSGSDASPDSHSGLLRFYTLALWEAAPNGAFLVDSPAWRKFTGQSFDQWKHFGWLEAIHEDDRTLAVTLWRRCMESGQPIDLQFRLFHKADTAYKWVNAKGIPVFDSGTAIAKWTGMLIDIQDRKETEFFLIEERQKDAFLVRLSDALTLQKTPEAIKDTACRMLATQLQAMRAVFAERTRINGRDYFQVTGQYGTKLAFTPDPVLIDDYLYSMSHFFNGNLFIIRDILRQIPRLDRLFFTQYLIRSFVSFPLIKNGKPAILFSVHDLKPRQWKDSELNMIQETAERAWAAIQRCQTEEGTRQSEEQYRTLFETLDQGYGLLELIYDDLGEIHDYLYLAGSPDEEKWDGLKGVIGRNLGQLAPTEPYWKPFYQQVAATGKSEKIDYFAENLNRWFCVQLSRVGGKGSLLINAVFEDITTRKISEIHREYLLKLSDALTGQTTSPGVKETACRILGQHLGMMRVLYVESIFTEGTEFYVLKGQYAPDRPFPSQPILATQYLPRGQNTYEGNTIVVSDVHDVIPEPDREPYELFDIRSYVVIPYVVKDQPILFFIIHHDTPKNWTESELIIIKETAERMWAAVKRFEAEEALRESEQRYRTLAEKMKEGYALLELEYDDSGKVVDFVHLEVNSVMEKLTRLKDSVGKRISELGLVKPAWLQLYERVAATGHSERIEFFSKRLHKWFSIHASRVGTAGSRLINVIFDDITERKNLQRRQDFLLTFSDELRPLSDPFEIQEVAMRLLGEHLDVGRAFYLDAVWEDGGWTYVLERDFHRDPSAPSVVGRHRLSDYHELVFSNLEKGHILQVDNIKAFPDISAEAIESYVSIELISFLIVPLIKDGIYVGGLSVQENVPRIWTTAEVEIVSEVAERIWSAVERAKAEAALRESEERYRTIFEGMDNDWIREQTGKTSDSNKKEV</sequence>
<evidence type="ECO:0000313" key="7">
    <source>
        <dbReference type="EMBL" id="NMH26575.1"/>
    </source>
</evidence>
<dbReference type="SMART" id="SM00065">
    <property type="entry name" value="GAF"/>
    <property type="match status" value="3"/>
</dbReference>
<feature type="domain" description="PAC" evidence="6">
    <location>
        <begin position="84"/>
        <end position="137"/>
    </location>
</feature>
<keyword evidence="3" id="KW-0597">Phosphoprotein</keyword>
<dbReference type="Pfam" id="PF01590">
    <property type="entry name" value="GAF"/>
    <property type="match status" value="3"/>
</dbReference>
<dbReference type="InterPro" id="IPR000014">
    <property type="entry name" value="PAS"/>
</dbReference>
<evidence type="ECO:0000256" key="5">
    <source>
        <dbReference type="ARBA" id="ARBA00022777"/>
    </source>
</evidence>
<dbReference type="RefSeq" id="WP_169525509.1">
    <property type="nucleotide sequence ID" value="NZ_JAAMPU010000092.1"/>
</dbReference>
<dbReference type="PANTHER" id="PTHR43304:SF1">
    <property type="entry name" value="PAC DOMAIN-CONTAINING PROTEIN"/>
    <property type="match status" value="1"/>
</dbReference>
<evidence type="ECO:0000256" key="2">
    <source>
        <dbReference type="ARBA" id="ARBA00012438"/>
    </source>
</evidence>
<dbReference type="PANTHER" id="PTHR43304">
    <property type="entry name" value="PHYTOCHROME-LIKE PROTEIN CPH1"/>
    <property type="match status" value="1"/>
</dbReference>
<gene>
    <name evidence="7" type="ORF">G6047_00895</name>
</gene>
<dbReference type="EC" id="2.7.13.3" evidence="2"/>
<dbReference type="InterPro" id="IPR003018">
    <property type="entry name" value="GAF"/>
</dbReference>
<dbReference type="InterPro" id="IPR013655">
    <property type="entry name" value="PAS_fold_3"/>
</dbReference>
<keyword evidence="5" id="KW-0418">Kinase</keyword>
<keyword evidence="8" id="KW-1185">Reference proteome</keyword>
<dbReference type="SUPFAM" id="SSF55781">
    <property type="entry name" value="GAF domain-like"/>
    <property type="match status" value="3"/>
</dbReference>
<evidence type="ECO:0000259" key="6">
    <source>
        <dbReference type="PROSITE" id="PS50113"/>
    </source>
</evidence>
<name>A0A972FJX1_9FLAO</name>
<dbReference type="Gene3D" id="3.30.450.20">
    <property type="entry name" value="PAS domain"/>
    <property type="match status" value="3"/>
</dbReference>
<dbReference type="Gene3D" id="3.30.450.40">
    <property type="match status" value="3"/>
</dbReference>
<organism evidence="7 8">
    <name type="scientific">Flavobacterium silvaticum</name>
    <dbReference type="NCBI Taxonomy" id="1852020"/>
    <lineage>
        <taxon>Bacteria</taxon>
        <taxon>Pseudomonadati</taxon>
        <taxon>Bacteroidota</taxon>
        <taxon>Flavobacteriia</taxon>
        <taxon>Flavobacteriales</taxon>
        <taxon>Flavobacteriaceae</taxon>
        <taxon>Flavobacterium</taxon>
    </lineage>
</organism>
<comment type="caution">
    <text evidence="7">The sequence shown here is derived from an EMBL/GenBank/DDBJ whole genome shotgun (WGS) entry which is preliminary data.</text>
</comment>
<reference evidence="7" key="1">
    <citation type="submission" date="2020-02" db="EMBL/GenBank/DDBJ databases">
        <title>Flavobacterium sp. genome.</title>
        <authorList>
            <person name="Jung H.S."/>
            <person name="Baek J.H."/>
            <person name="Jeon C.O."/>
        </authorList>
    </citation>
    <scope>NUCLEOTIDE SEQUENCE</scope>
    <source>
        <strain evidence="7">SE-s28</strain>
    </source>
</reference>
<evidence type="ECO:0000313" key="8">
    <source>
        <dbReference type="Proteomes" id="UP000712080"/>
    </source>
</evidence>
<dbReference type="InterPro" id="IPR052162">
    <property type="entry name" value="Sensor_kinase/Photoreceptor"/>
</dbReference>
<dbReference type="AlphaFoldDB" id="A0A972FJX1"/>
<dbReference type="NCBIfam" id="TIGR00229">
    <property type="entry name" value="sensory_box"/>
    <property type="match status" value="1"/>
</dbReference>
<comment type="catalytic activity">
    <reaction evidence="1">
        <text>ATP + protein L-histidine = ADP + protein N-phospho-L-histidine.</text>
        <dbReference type="EC" id="2.7.13.3"/>
    </reaction>
</comment>
<keyword evidence="4" id="KW-0808">Transferase</keyword>
<dbReference type="SUPFAM" id="SSF55785">
    <property type="entry name" value="PYP-like sensor domain (PAS domain)"/>
    <property type="match status" value="2"/>
</dbReference>
<dbReference type="EMBL" id="JAAMPU010000092">
    <property type="protein sequence ID" value="NMH26575.1"/>
    <property type="molecule type" value="Genomic_DNA"/>
</dbReference>
<evidence type="ECO:0000256" key="3">
    <source>
        <dbReference type="ARBA" id="ARBA00022553"/>
    </source>
</evidence>
<dbReference type="CDD" id="cd00130">
    <property type="entry name" value="PAS"/>
    <property type="match status" value="1"/>
</dbReference>
<dbReference type="Proteomes" id="UP000712080">
    <property type="component" value="Unassembled WGS sequence"/>
</dbReference>
<dbReference type="InterPro" id="IPR029016">
    <property type="entry name" value="GAF-like_dom_sf"/>
</dbReference>
<evidence type="ECO:0000256" key="1">
    <source>
        <dbReference type="ARBA" id="ARBA00000085"/>
    </source>
</evidence>
<protein>
    <recommendedName>
        <fullName evidence="2">histidine kinase</fullName>
        <ecNumber evidence="2">2.7.13.3</ecNumber>
    </recommendedName>
</protein>
<accession>A0A972FJX1</accession>